<dbReference type="InterPro" id="IPR002401">
    <property type="entry name" value="Cyt_P450_E_grp-I"/>
</dbReference>
<evidence type="ECO:0000256" key="12">
    <source>
        <dbReference type="RuleBase" id="RU000461"/>
    </source>
</evidence>
<organism evidence="14 15">
    <name type="scientific">Penstemon smallii</name>
    <dbReference type="NCBI Taxonomy" id="265156"/>
    <lineage>
        <taxon>Eukaryota</taxon>
        <taxon>Viridiplantae</taxon>
        <taxon>Streptophyta</taxon>
        <taxon>Embryophyta</taxon>
        <taxon>Tracheophyta</taxon>
        <taxon>Spermatophyta</taxon>
        <taxon>Magnoliopsida</taxon>
        <taxon>eudicotyledons</taxon>
        <taxon>Gunneridae</taxon>
        <taxon>Pentapetalae</taxon>
        <taxon>asterids</taxon>
        <taxon>lamiids</taxon>
        <taxon>Lamiales</taxon>
        <taxon>Plantaginaceae</taxon>
        <taxon>Cheloneae</taxon>
        <taxon>Penstemon</taxon>
    </lineage>
</organism>
<keyword evidence="9 12" id="KW-0503">Monooxygenase</keyword>
<keyword evidence="6 13" id="KW-1133">Transmembrane helix</keyword>
<evidence type="ECO:0008006" key="16">
    <source>
        <dbReference type="Google" id="ProtNLM"/>
    </source>
</evidence>
<dbReference type="InterPro" id="IPR017972">
    <property type="entry name" value="Cyt_P450_CS"/>
</dbReference>
<dbReference type="InterPro" id="IPR001128">
    <property type="entry name" value="Cyt_P450"/>
</dbReference>
<dbReference type="PRINTS" id="PR00463">
    <property type="entry name" value="EP450I"/>
</dbReference>
<evidence type="ECO:0000256" key="9">
    <source>
        <dbReference type="ARBA" id="ARBA00023033"/>
    </source>
</evidence>
<feature type="transmembrane region" description="Helical" evidence="13">
    <location>
        <begin position="6"/>
        <end position="25"/>
    </location>
</feature>
<evidence type="ECO:0000256" key="3">
    <source>
        <dbReference type="ARBA" id="ARBA00022617"/>
    </source>
</evidence>
<evidence type="ECO:0000256" key="11">
    <source>
        <dbReference type="PIRSR" id="PIRSR602401-1"/>
    </source>
</evidence>
<keyword evidence="3 11" id="KW-0349">Heme</keyword>
<dbReference type="Pfam" id="PF00067">
    <property type="entry name" value="p450"/>
    <property type="match status" value="1"/>
</dbReference>
<evidence type="ECO:0000313" key="14">
    <source>
        <dbReference type="EMBL" id="KAL3849387.1"/>
    </source>
</evidence>
<evidence type="ECO:0000256" key="5">
    <source>
        <dbReference type="ARBA" id="ARBA00022723"/>
    </source>
</evidence>
<keyword evidence="7 12" id="KW-0560">Oxidoreductase</keyword>
<evidence type="ECO:0000256" key="2">
    <source>
        <dbReference type="ARBA" id="ARBA00010617"/>
    </source>
</evidence>
<reference evidence="14 15" key="1">
    <citation type="submission" date="2024-12" db="EMBL/GenBank/DDBJ databases">
        <title>The unique morphological basis and parallel evolutionary history of personate flowers in Penstemon.</title>
        <authorList>
            <person name="Depatie T.H."/>
            <person name="Wessinger C.A."/>
        </authorList>
    </citation>
    <scope>NUCLEOTIDE SEQUENCE [LARGE SCALE GENOMIC DNA]</scope>
    <source>
        <strain evidence="14">WTNN_2</strain>
        <tissue evidence="14">Leaf</tissue>
    </source>
</reference>
<dbReference type="GO" id="GO:0046872">
    <property type="term" value="F:metal ion binding"/>
    <property type="evidence" value="ECO:0007669"/>
    <property type="project" value="UniProtKB-KW"/>
</dbReference>
<dbReference type="PANTHER" id="PTHR47950:SF4">
    <property type="entry name" value="GERANIOL 8-HYDROXYLASE-LIKE"/>
    <property type="match status" value="1"/>
</dbReference>
<protein>
    <recommendedName>
        <fullName evidence="16">Cytochrome P450</fullName>
    </recommendedName>
</protein>
<evidence type="ECO:0000256" key="1">
    <source>
        <dbReference type="ARBA" id="ARBA00004167"/>
    </source>
</evidence>
<evidence type="ECO:0000256" key="7">
    <source>
        <dbReference type="ARBA" id="ARBA00023002"/>
    </source>
</evidence>
<dbReference type="CDD" id="cd11073">
    <property type="entry name" value="CYP76-like"/>
    <property type="match status" value="1"/>
</dbReference>
<keyword evidence="10 13" id="KW-0472">Membrane</keyword>
<accession>A0ABD3UK10</accession>
<dbReference type="InterPro" id="IPR036396">
    <property type="entry name" value="Cyt_P450_sf"/>
</dbReference>
<dbReference type="Gene3D" id="1.10.630.10">
    <property type="entry name" value="Cytochrome P450"/>
    <property type="match status" value="1"/>
</dbReference>
<evidence type="ECO:0000256" key="13">
    <source>
        <dbReference type="SAM" id="Phobius"/>
    </source>
</evidence>
<evidence type="ECO:0000256" key="4">
    <source>
        <dbReference type="ARBA" id="ARBA00022692"/>
    </source>
</evidence>
<dbReference type="PANTHER" id="PTHR47950">
    <property type="entry name" value="CYTOCHROME P450, FAMILY 76, SUBFAMILY C, POLYPEPTIDE 5-RELATED"/>
    <property type="match status" value="1"/>
</dbReference>
<dbReference type="FunFam" id="1.10.630.10:FF:000007">
    <property type="entry name" value="Cytochrome P450 76C4"/>
    <property type="match status" value="1"/>
</dbReference>
<comment type="similarity">
    <text evidence="2 12">Belongs to the cytochrome P450 family.</text>
</comment>
<dbReference type="Proteomes" id="UP001634393">
    <property type="component" value="Unassembled WGS sequence"/>
</dbReference>
<evidence type="ECO:0000256" key="8">
    <source>
        <dbReference type="ARBA" id="ARBA00023004"/>
    </source>
</evidence>
<dbReference type="AlphaFoldDB" id="A0ABD3UK10"/>
<comment type="cofactor">
    <cofactor evidence="11">
        <name>heme</name>
        <dbReference type="ChEBI" id="CHEBI:30413"/>
    </cofactor>
</comment>
<dbReference type="GO" id="GO:0004497">
    <property type="term" value="F:monooxygenase activity"/>
    <property type="evidence" value="ECO:0007669"/>
    <property type="project" value="UniProtKB-KW"/>
</dbReference>
<name>A0ABD3UK10_9LAMI</name>
<keyword evidence="15" id="KW-1185">Reference proteome</keyword>
<dbReference type="PRINTS" id="PR00385">
    <property type="entry name" value="P450"/>
</dbReference>
<feature type="binding site" description="axial binding residue" evidence="11">
    <location>
        <position position="447"/>
    </location>
    <ligand>
        <name>heme</name>
        <dbReference type="ChEBI" id="CHEBI:30413"/>
    </ligand>
    <ligandPart>
        <name>Fe</name>
        <dbReference type="ChEBI" id="CHEBI:18248"/>
    </ligandPart>
</feature>
<dbReference type="PROSITE" id="PS00086">
    <property type="entry name" value="CYTOCHROME_P450"/>
    <property type="match status" value="1"/>
</dbReference>
<sequence length="502" mass="57017">MDFMITSTLPLILFSLIFTWFIYVVKPKLCHQKSKKLPPGPYQFPIIGNILQLSKKPHITFAHLSKVYGPIMSLKFGSINLVIISSPEMAKKTLVKHDHILSVCRPVPLAAQAHYHDKISMAFLPVGNRWRKLRKICKEQIFSTCRVKASQGLRRDKLCQLRDYLQKCCFSGRVVNIEEVAFITALNLMSNTLFSMDFAKFDCSGGQELKRIVQDVVVTLSAPNIADFFSVLEVIDPQGIKRKADVCVGKLLGMFEEIIDERLKKRDDSNSSHKFDLLETLLDLSQGNEYDLSYSEIKHLLLDLFLGGTDTTSNTVDWTMTELLLNPSKMSNLKNELNLVVGKGKKVEESDISKLPYLQAVIKEVFRYHPPAPFLIPHKADADIEIDGGYMIPKNTQVIVNVWAIGRDSRIWSNPYSFEPERFLDSKIDVKGQDFELIPFGSGRRICPGMPLAHQMIHLMVATLVHNFDWEPKELNTNDKFGLSLRRVLPLKAIPIKLTDAI</sequence>
<keyword evidence="5 11" id="KW-0479">Metal-binding</keyword>
<dbReference type="EMBL" id="JBJXBP010000001">
    <property type="protein sequence ID" value="KAL3849387.1"/>
    <property type="molecule type" value="Genomic_DNA"/>
</dbReference>
<comment type="caution">
    <text evidence="14">The sequence shown here is derived from an EMBL/GenBank/DDBJ whole genome shotgun (WGS) entry which is preliminary data.</text>
</comment>
<keyword evidence="8 11" id="KW-0408">Iron</keyword>
<gene>
    <name evidence="14" type="ORF">ACJIZ3_011269</name>
</gene>
<dbReference type="SUPFAM" id="SSF48264">
    <property type="entry name" value="Cytochrome P450"/>
    <property type="match status" value="1"/>
</dbReference>
<keyword evidence="4 13" id="KW-0812">Transmembrane</keyword>
<proteinExistence type="inferred from homology"/>
<comment type="subcellular location">
    <subcellularLocation>
        <location evidence="1">Membrane</location>
        <topology evidence="1">Single-pass membrane protein</topology>
    </subcellularLocation>
</comment>
<evidence type="ECO:0000313" key="15">
    <source>
        <dbReference type="Proteomes" id="UP001634393"/>
    </source>
</evidence>
<evidence type="ECO:0000256" key="6">
    <source>
        <dbReference type="ARBA" id="ARBA00022989"/>
    </source>
</evidence>
<dbReference type="GO" id="GO:0016020">
    <property type="term" value="C:membrane"/>
    <property type="evidence" value="ECO:0007669"/>
    <property type="project" value="UniProtKB-SubCell"/>
</dbReference>
<evidence type="ECO:0000256" key="10">
    <source>
        <dbReference type="ARBA" id="ARBA00023136"/>
    </source>
</evidence>